<accession>A0A1F7USG0</accession>
<dbReference type="InterPro" id="IPR036439">
    <property type="entry name" value="Dockerin_dom_sf"/>
</dbReference>
<evidence type="ECO:0000259" key="2">
    <source>
        <dbReference type="PROSITE" id="PS50853"/>
    </source>
</evidence>
<dbReference type="AlphaFoldDB" id="A0A1F7USG0"/>
<dbReference type="InterPro" id="IPR003961">
    <property type="entry name" value="FN3_dom"/>
</dbReference>
<dbReference type="CDD" id="cd00063">
    <property type="entry name" value="FN3"/>
    <property type="match status" value="1"/>
</dbReference>
<feature type="signal peptide" evidence="1">
    <location>
        <begin position="1"/>
        <end position="25"/>
    </location>
</feature>
<dbReference type="SMART" id="SM00060">
    <property type="entry name" value="FN3"/>
    <property type="match status" value="1"/>
</dbReference>
<feature type="domain" description="Fibronectin type-III" evidence="2">
    <location>
        <begin position="80"/>
        <end position="175"/>
    </location>
</feature>
<reference evidence="3 4" key="1">
    <citation type="journal article" date="2016" name="Nat. Commun.">
        <title>Thousands of microbial genomes shed light on interconnected biogeochemical processes in an aquifer system.</title>
        <authorList>
            <person name="Anantharaman K."/>
            <person name="Brown C.T."/>
            <person name="Hug L.A."/>
            <person name="Sharon I."/>
            <person name="Castelle C.J."/>
            <person name="Probst A.J."/>
            <person name="Thomas B.C."/>
            <person name="Singh A."/>
            <person name="Wilkins M.J."/>
            <person name="Karaoz U."/>
            <person name="Brodie E.L."/>
            <person name="Williams K.H."/>
            <person name="Hubbard S.S."/>
            <person name="Banfield J.F."/>
        </authorList>
    </citation>
    <scope>NUCLEOTIDE SEQUENCE [LARGE SCALE GENOMIC DNA]</scope>
</reference>
<dbReference type="Proteomes" id="UP000176897">
    <property type="component" value="Unassembled WGS sequence"/>
</dbReference>
<proteinExistence type="predicted"/>
<gene>
    <name evidence="3" type="ORF">A3B21_02760</name>
</gene>
<keyword evidence="1" id="KW-0732">Signal</keyword>
<evidence type="ECO:0000256" key="1">
    <source>
        <dbReference type="SAM" id="SignalP"/>
    </source>
</evidence>
<evidence type="ECO:0000313" key="3">
    <source>
        <dbReference type="EMBL" id="OGL81186.1"/>
    </source>
</evidence>
<comment type="caution">
    <text evidence="3">The sequence shown here is derived from an EMBL/GenBank/DDBJ whole genome shotgun (WGS) entry which is preliminary data.</text>
</comment>
<dbReference type="InterPro" id="IPR036116">
    <property type="entry name" value="FN3_sf"/>
</dbReference>
<evidence type="ECO:0000313" key="4">
    <source>
        <dbReference type="Proteomes" id="UP000176897"/>
    </source>
</evidence>
<dbReference type="SUPFAM" id="SSF63446">
    <property type="entry name" value="Type I dockerin domain"/>
    <property type="match status" value="1"/>
</dbReference>
<name>A0A1F7USG0_9BACT</name>
<dbReference type="CDD" id="cd14256">
    <property type="entry name" value="Dockerin_I"/>
    <property type="match status" value="1"/>
</dbReference>
<sequence>MKLQCSRSFVLLFVFFSVFAPLAQATDFTSTNFILRDPVVTIEGGYSSSTNFQFFSSTGQTAIGETTSTSFTQRSGFLYFPTATTPAIAATAGNGEVSLSWSAATGSLGNVTNYRVGTATVSGGPYTYESVGNVLTFTKTGLTNGTTYYFVVQAQAATETVATSAQVSATPAAPAPSGGGGSAVIATSAPSGASVMLSGWAYPLSNVVVLKDAQVAMRTIAGPDAKFTVAVSGLSAGTYTFSAYAEDNIGRRSQLFNFSIFATQNASTQIGGIFIAPSIATDKVHVRAGDDIAIFGQSVPNGEITIAVNSPEEIFVKTASDGNGAYLYNFDTAQLTTGEHFTKSKARLNGEVSPFGVAVRFGVGKENISSVAAPCPKTADLNNDCKVNLIDFSIAAYWYKRELSTAFAELEKTRLNGDGKIDLVDFSIMAFYWTG</sequence>
<feature type="chain" id="PRO_5009533136" description="Fibronectin type-III domain-containing protein" evidence="1">
    <location>
        <begin position="26"/>
        <end position="435"/>
    </location>
</feature>
<dbReference type="Gene3D" id="2.60.40.10">
    <property type="entry name" value="Immunoglobulins"/>
    <property type="match status" value="1"/>
</dbReference>
<dbReference type="STRING" id="1802401.A3B21_02760"/>
<protein>
    <recommendedName>
        <fullName evidence="2">Fibronectin type-III domain-containing protein</fullName>
    </recommendedName>
</protein>
<dbReference type="EMBL" id="MGEJ01000009">
    <property type="protein sequence ID" value="OGL81186.1"/>
    <property type="molecule type" value="Genomic_DNA"/>
</dbReference>
<dbReference type="PROSITE" id="PS50853">
    <property type="entry name" value="FN3"/>
    <property type="match status" value="1"/>
</dbReference>
<organism evidence="3 4">
    <name type="scientific">Candidatus Uhrbacteria bacterium RIFCSPLOWO2_01_FULL_47_24</name>
    <dbReference type="NCBI Taxonomy" id="1802401"/>
    <lineage>
        <taxon>Bacteria</taxon>
        <taxon>Candidatus Uhriibacteriota</taxon>
    </lineage>
</organism>
<dbReference type="InterPro" id="IPR013783">
    <property type="entry name" value="Ig-like_fold"/>
</dbReference>
<dbReference type="Gene3D" id="1.10.1330.10">
    <property type="entry name" value="Dockerin domain"/>
    <property type="match status" value="1"/>
</dbReference>
<dbReference type="GO" id="GO:0000272">
    <property type="term" value="P:polysaccharide catabolic process"/>
    <property type="evidence" value="ECO:0007669"/>
    <property type="project" value="InterPro"/>
</dbReference>
<dbReference type="SUPFAM" id="SSF49265">
    <property type="entry name" value="Fibronectin type III"/>
    <property type="match status" value="1"/>
</dbReference>